<feature type="compositionally biased region" description="Polar residues" evidence="1">
    <location>
        <begin position="1"/>
        <end position="18"/>
    </location>
</feature>
<feature type="compositionally biased region" description="Basic and acidic residues" evidence="1">
    <location>
        <begin position="19"/>
        <end position="34"/>
    </location>
</feature>
<comment type="caution">
    <text evidence="2">The sequence shown here is derived from an EMBL/GenBank/DDBJ whole genome shotgun (WGS) entry which is preliminary data.</text>
</comment>
<evidence type="ECO:0000256" key="1">
    <source>
        <dbReference type="SAM" id="MobiDB-lite"/>
    </source>
</evidence>
<feature type="region of interest" description="Disordered" evidence="1">
    <location>
        <begin position="1"/>
        <end position="60"/>
    </location>
</feature>
<accession>A0AAN9KZU3</accession>
<evidence type="ECO:0000313" key="2">
    <source>
        <dbReference type="EMBL" id="KAK7325228.1"/>
    </source>
</evidence>
<protein>
    <submittedName>
        <fullName evidence="2">Uncharacterized protein</fullName>
    </submittedName>
</protein>
<keyword evidence="3" id="KW-1185">Reference proteome</keyword>
<organism evidence="2 3">
    <name type="scientific">Canavalia gladiata</name>
    <name type="common">Sword bean</name>
    <name type="synonym">Dolichos gladiatus</name>
    <dbReference type="NCBI Taxonomy" id="3824"/>
    <lineage>
        <taxon>Eukaryota</taxon>
        <taxon>Viridiplantae</taxon>
        <taxon>Streptophyta</taxon>
        <taxon>Embryophyta</taxon>
        <taxon>Tracheophyta</taxon>
        <taxon>Spermatophyta</taxon>
        <taxon>Magnoliopsida</taxon>
        <taxon>eudicotyledons</taxon>
        <taxon>Gunneridae</taxon>
        <taxon>Pentapetalae</taxon>
        <taxon>rosids</taxon>
        <taxon>fabids</taxon>
        <taxon>Fabales</taxon>
        <taxon>Fabaceae</taxon>
        <taxon>Papilionoideae</taxon>
        <taxon>50 kb inversion clade</taxon>
        <taxon>NPAAA clade</taxon>
        <taxon>indigoferoid/millettioid clade</taxon>
        <taxon>Phaseoleae</taxon>
        <taxon>Canavalia</taxon>
    </lineage>
</organism>
<sequence length="95" mass="11041">MRKSYFQPSHNNQQGFSSEEQREGERSKLREKRNSGSGSDVAKKTEISEGKKLERKPTEDINASADAFIRNFRQQLHIQRLQSIENYNQMLARGL</sequence>
<dbReference type="AlphaFoldDB" id="A0AAN9KZU3"/>
<feature type="compositionally biased region" description="Basic and acidic residues" evidence="1">
    <location>
        <begin position="41"/>
        <end position="59"/>
    </location>
</feature>
<evidence type="ECO:0000313" key="3">
    <source>
        <dbReference type="Proteomes" id="UP001367508"/>
    </source>
</evidence>
<dbReference type="InterPro" id="IPR008480">
    <property type="entry name" value="DUF761_pln"/>
</dbReference>
<gene>
    <name evidence="2" type="ORF">VNO77_29387</name>
</gene>
<dbReference type="Pfam" id="PF05553">
    <property type="entry name" value="DUF761"/>
    <property type="match status" value="1"/>
</dbReference>
<dbReference type="Proteomes" id="UP001367508">
    <property type="component" value="Unassembled WGS sequence"/>
</dbReference>
<proteinExistence type="predicted"/>
<reference evidence="2 3" key="1">
    <citation type="submission" date="2024-01" db="EMBL/GenBank/DDBJ databases">
        <title>The genomes of 5 underutilized Papilionoideae crops provide insights into root nodulation and disease resistanc.</title>
        <authorList>
            <person name="Jiang F."/>
        </authorList>
    </citation>
    <scope>NUCLEOTIDE SEQUENCE [LARGE SCALE GENOMIC DNA]</scope>
    <source>
        <strain evidence="2">LVBAO_FW01</strain>
        <tissue evidence="2">Leaves</tissue>
    </source>
</reference>
<name>A0AAN9KZU3_CANGL</name>
<dbReference type="EMBL" id="JAYMYQ010000006">
    <property type="protein sequence ID" value="KAK7325228.1"/>
    <property type="molecule type" value="Genomic_DNA"/>
</dbReference>
<dbReference type="PANTHER" id="PTHR33098:SF46">
    <property type="entry name" value="COTTON FIBER PROTEIN"/>
    <property type="match status" value="1"/>
</dbReference>
<dbReference type="PANTHER" id="PTHR33098">
    <property type="entry name" value="COTTON FIBER (DUF761)"/>
    <property type="match status" value="1"/>
</dbReference>